<sequence length="257" mass="29987">MTRLQYASDLHLEFAENASYIKHNPLKVAGDILVLAGDIGYFGDENYSRHPFWDWASDNYKQVIVVPGNHEFYKMFNLDSLYNGWTSRIRTNVICYYNAVIPLSEHTEIIATTLWSHIERQDAFRTELAISDFRRIKCGDNDSLNWTRFNMEHDKCFRFLKESIFKSNKEHIIVVTHHVPSLELLAPEFTGSPLNGAFTVDLTDYITNNPIDYWIYGHSHRNIDKIIGGTKCVTNQLGYVFYNEHLAFNPNKFIEIY</sequence>
<dbReference type="Pfam" id="PF00149">
    <property type="entry name" value="Metallophos"/>
    <property type="match status" value="1"/>
</dbReference>
<evidence type="ECO:0000313" key="3">
    <source>
        <dbReference type="EMBL" id="KAA5401856.1"/>
    </source>
</evidence>
<name>A0A4Q5HL09_9BACT</name>
<dbReference type="RefSeq" id="WP_087397936.1">
    <property type="nucleotide sequence ID" value="NZ_JADNBX010000001.1"/>
</dbReference>
<dbReference type="EMBL" id="VVYY01000027">
    <property type="protein sequence ID" value="KAA5393096.1"/>
    <property type="molecule type" value="Genomic_DNA"/>
</dbReference>
<accession>A0A4Q5HL09</accession>
<dbReference type="Proteomes" id="UP000441162">
    <property type="component" value="Unassembled WGS sequence"/>
</dbReference>
<proteinExistence type="predicted"/>
<feature type="domain" description="Calcineurin-like phosphoesterase" evidence="1">
    <location>
        <begin position="8"/>
        <end position="221"/>
    </location>
</feature>
<gene>
    <name evidence="3" type="ORF">F2Y51_20640</name>
    <name evidence="2" type="ORF">F2Y58_20915</name>
</gene>
<evidence type="ECO:0000259" key="1">
    <source>
        <dbReference type="Pfam" id="PF00149"/>
    </source>
</evidence>
<protein>
    <submittedName>
        <fullName evidence="3">Serine/threonine protein phosphatase</fullName>
    </submittedName>
</protein>
<reference evidence="4 5" key="1">
    <citation type="journal article" date="2019" name="Nat. Med.">
        <title>A library of human gut bacterial isolates paired with longitudinal multiomics data enables mechanistic microbiome research.</title>
        <authorList>
            <person name="Poyet M."/>
            <person name="Groussin M."/>
            <person name="Gibbons S.M."/>
            <person name="Avila-Pacheco J."/>
            <person name="Jiang X."/>
            <person name="Kearney S.M."/>
            <person name="Perrotta A.R."/>
            <person name="Berdy B."/>
            <person name="Zhao S."/>
            <person name="Lieberman T.D."/>
            <person name="Swanson P.K."/>
            <person name="Smith M."/>
            <person name="Roesemann S."/>
            <person name="Alexander J.E."/>
            <person name="Rich S.A."/>
            <person name="Livny J."/>
            <person name="Vlamakis H."/>
            <person name="Clish C."/>
            <person name="Bullock K."/>
            <person name="Deik A."/>
            <person name="Scott J."/>
            <person name="Pierce K.A."/>
            <person name="Xavier R.J."/>
            <person name="Alm E.J."/>
        </authorList>
    </citation>
    <scope>NUCLEOTIDE SEQUENCE [LARGE SCALE GENOMIC DNA]</scope>
    <source>
        <strain evidence="2 5">BIOML-A1</strain>
        <strain evidence="3 4">BIOML-A4</strain>
    </source>
</reference>
<evidence type="ECO:0000313" key="4">
    <source>
        <dbReference type="Proteomes" id="UP000441162"/>
    </source>
</evidence>
<comment type="caution">
    <text evidence="3">The sequence shown here is derived from an EMBL/GenBank/DDBJ whole genome shotgun (WGS) entry which is preliminary data.</text>
</comment>
<dbReference type="GO" id="GO:0016787">
    <property type="term" value="F:hydrolase activity"/>
    <property type="evidence" value="ECO:0007669"/>
    <property type="project" value="InterPro"/>
</dbReference>
<dbReference type="EMBL" id="VVZA01000028">
    <property type="protein sequence ID" value="KAA5401856.1"/>
    <property type="molecule type" value="Genomic_DNA"/>
</dbReference>
<dbReference type="PANTHER" id="PTHR37844:SF1">
    <property type="entry name" value="CALCINEURIN-LIKE PHOSPHOESTERASE DOMAIN-CONTAINING PROTEIN"/>
    <property type="match status" value="1"/>
</dbReference>
<dbReference type="PANTHER" id="PTHR37844">
    <property type="entry name" value="SER/THR PROTEIN PHOSPHATASE SUPERFAMILY (AFU_ORTHOLOGUE AFUA_1G14840)"/>
    <property type="match status" value="1"/>
</dbReference>
<dbReference type="InterPro" id="IPR029052">
    <property type="entry name" value="Metallo-depent_PP-like"/>
</dbReference>
<dbReference type="InterPro" id="IPR004843">
    <property type="entry name" value="Calcineurin-like_PHP"/>
</dbReference>
<dbReference type="Gene3D" id="3.60.21.10">
    <property type="match status" value="1"/>
</dbReference>
<organism evidence="3 4">
    <name type="scientific">Phocaeicola dorei</name>
    <dbReference type="NCBI Taxonomy" id="357276"/>
    <lineage>
        <taxon>Bacteria</taxon>
        <taxon>Pseudomonadati</taxon>
        <taxon>Bacteroidota</taxon>
        <taxon>Bacteroidia</taxon>
        <taxon>Bacteroidales</taxon>
        <taxon>Bacteroidaceae</taxon>
        <taxon>Phocaeicola</taxon>
    </lineage>
</organism>
<evidence type="ECO:0000313" key="2">
    <source>
        <dbReference type="EMBL" id="KAA5393096.1"/>
    </source>
</evidence>
<dbReference type="AlphaFoldDB" id="A0A4Q5HL09"/>
<evidence type="ECO:0000313" key="5">
    <source>
        <dbReference type="Proteomes" id="UP000481616"/>
    </source>
</evidence>
<dbReference type="SUPFAM" id="SSF56300">
    <property type="entry name" value="Metallo-dependent phosphatases"/>
    <property type="match status" value="1"/>
</dbReference>
<dbReference type="Proteomes" id="UP000481616">
    <property type="component" value="Unassembled WGS sequence"/>
</dbReference>